<dbReference type="Gene3D" id="1.20.1720.10">
    <property type="entry name" value="Multidrug resistance protein D"/>
    <property type="match status" value="1"/>
</dbReference>
<dbReference type="GO" id="GO:0005886">
    <property type="term" value="C:plasma membrane"/>
    <property type="evidence" value="ECO:0007669"/>
    <property type="project" value="UniProtKB-SubCell"/>
</dbReference>
<feature type="transmembrane region" description="Helical" evidence="8">
    <location>
        <begin position="12"/>
        <end position="34"/>
    </location>
</feature>
<evidence type="ECO:0000256" key="1">
    <source>
        <dbReference type="ARBA" id="ARBA00004651"/>
    </source>
</evidence>
<evidence type="ECO:0000256" key="3">
    <source>
        <dbReference type="ARBA" id="ARBA00022448"/>
    </source>
</evidence>
<feature type="transmembrane region" description="Helical" evidence="8">
    <location>
        <begin position="302"/>
        <end position="322"/>
    </location>
</feature>
<evidence type="ECO:0000256" key="5">
    <source>
        <dbReference type="ARBA" id="ARBA00022692"/>
    </source>
</evidence>
<evidence type="ECO:0000256" key="2">
    <source>
        <dbReference type="ARBA" id="ARBA00008537"/>
    </source>
</evidence>
<dbReference type="Proteomes" id="UP000322976">
    <property type="component" value="Unassembled WGS sequence"/>
</dbReference>
<feature type="transmembrane region" description="Helical" evidence="8">
    <location>
        <begin position="166"/>
        <end position="185"/>
    </location>
</feature>
<feature type="transmembrane region" description="Helical" evidence="8">
    <location>
        <begin position="109"/>
        <end position="128"/>
    </location>
</feature>
<dbReference type="PANTHER" id="PTHR42718:SF9">
    <property type="entry name" value="MAJOR FACILITATOR SUPERFAMILY MULTIDRUG TRANSPORTER MFSC"/>
    <property type="match status" value="1"/>
</dbReference>
<feature type="transmembrane region" description="Helical" evidence="8">
    <location>
        <begin position="222"/>
        <end position="246"/>
    </location>
</feature>
<dbReference type="FunFam" id="1.20.1720.10:FF:000021">
    <property type="entry name" value="Drug resistance transporter, EmrB/QacA subfamily"/>
    <property type="match status" value="1"/>
</dbReference>
<dbReference type="Gene3D" id="1.20.1250.20">
    <property type="entry name" value="MFS general substrate transporter like domains"/>
    <property type="match status" value="1"/>
</dbReference>
<dbReference type="PANTHER" id="PTHR42718">
    <property type="entry name" value="MAJOR FACILITATOR SUPERFAMILY MULTIDRUG TRANSPORTER MFSC"/>
    <property type="match status" value="1"/>
</dbReference>
<dbReference type="InterPro" id="IPR036259">
    <property type="entry name" value="MFS_trans_sf"/>
</dbReference>
<dbReference type="InterPro" id="IPR004638">
    <property type="entry name" value="EmrB-like"/>
</dbReference>
<dbReference type="CDD" id="cd17321">
    <property type="entry name" value="MFS_MMR_MDR_like"/>
    <property type="match status" value="1"/>
</dbReference>
<sequence length="466" mass="50589">MGESVYDNRWYILAAVMFGSMLAPIDGSVVNIAMPTLSNYFKVDMLVVSWVSMAYLLTVSSLVMTFGRLGDIYGYKRIYQYGLLLFTLASLGCSLSSGIYMLIALRVVQALGACMLLAMAPAIITYVFPSNERGKALGFNGMSVAVGLAIGPSLGGFLISTLGWPAIFYINIPIGLIAFLWGRAIIPENFEKKDERFDLVGAGLAFLMLFSLLLYINQGGNIGWLSYDGIILISLFVVSLMFFIYIESKIKEPMLDISLFKIRSFTAGTIGALLNFSGQYIMTFLTPFYLSWRGLSPAEAGMVMSTFPLFMLFMSPLSGTLSDRFGSRLLSALGAFISAAALFLMSTLSAGTSRIYIMVILAMFGIGNGIFQSPNNSSVMGSVPKQRLGIASSFLATMRNSGMVMGVALGSAVFSYMNQYFLSTLNLPGNMLSSLAFIYAIRTSYVTGAMLDIACTIISLLKDKNS</sequence>
<dbReference type="PROSITE" id="PS50850">
    <property type="entry name" value="MFS"/>
    <property type="match status" value="1"/>
</dbReference>
<feature type="transmembrane region" description="Helical" evidence="8">
    <location>
        <begin position="46"/>
        <end position="66"/>
    </location>
</feature>
<keyword evidence="11" id="KW-1185">Reference proteome</keyword>
<dbReference type="NCBIfam" id="TIGR00711">
    <property type="entry name" value="efflux_EmrB"/>
    <property type="match status" value="1"/>
</dbReference>
<feature type="transmembrane region" description="Helical" evidence="8">
    <location>
        <begin position="197"/>
        <end position="216"/>
    </location>
</feature>
<evidence type="ECO:0000256" key="7">
    <source>
        <dbReference type="ARBA" id="ARBA00023136"/>
    </source>
</evidence>
<keyword evidence="5 8" id="KW-0812">Transmembrane</keyword>
<accession>A0A5D8QDN6</accession>
<evidence type="ECO:0000259" key="9">
    <source>
        <dbReference type="PROSITE" id="PS50850"/>
    </source>
</evidence>
<protein>
    <submittedName>
        <fullName evidence="10">MFS transporter</fullName>
    </submittedName>
</protein>
<keyword evidence="4" id="KW-1003">Cell membrane</keyword>
<feature type="transmembrane region" description="Helical" evidence="8">
    <location>
        <begin position="355"/>
        <end position="373"/>
    </location>
</feature>
<name>A0A5D8QDN6_9THEO</name>
<feature type="transmembrane region" description="Helical" evidence="8">
    <location>
        <begin position="437"/>
        <end position="461"/>
    </location>
</feature>
<feature type="transmembrane region" description="Helical" evidence="8">
    <location>
        <begin position="394"/>
        <end position="417"/>
    </location>
</feature>
<dbReference type="PRINTS" id="PR01036">
    <property type="entry name" value="TCRTETB"/>
</dbReference>
<comment type="subcellular location">
    <subcellularLocation>
        <location evidence="1">Cell membrane</location>
        <topology evidence="1">Multi-pass membrane protein</topology>
    </subcellularLocation>
</comment>
<dbReference type="GO" id="GO:0022857">
    <property type="term" value="F:transmembrane transporter activity"/>
    <property type="evidence" value="ECO:0007669"/>
    <property type="project" value="InterPro"/>
</dbReference>
<keyword evidence="3" id="KW-0813">Transport</keyword>
<feature type="transmembrane region" description="Helical" evidence="8">
    <location>
        <begin position="140"/>
        <end position="160"/>
    </location>
</feature>
<evidence type="ECO:0000256" key="6">
    <source>
        <dbReference type="ARBA" id="ARBA00022989"/>
    </source>
</evidence>
<comment type="similarity">
    <text evidence="2">Belongs to the major facilitator superfamily. EmrB family.</text>
</comment>
<dbReference type="InterPro" id="IPR011701">
    <property type="entry name" value="MFS"/>
</dbReference>
<evidence type="ECO:0000313" key="10">
    <source>
        <dbReference type="EMBL" id="TZE82810.1"/>
    </source>
</evidence>
<organism evidence="10 11">
    <name type="scientific">Calorimonas adulescens</name>
    <dbReference type="NCBI Taxonomy" id="2606906"/>
    <lineage>
        <taxon>Bacteria</taxon>
        <taxon>Bacillati</taxon>
        <taxon>Bacillota</taxon>
        <taxon>Clostridia</taxon>
        <taxon>Thermoanaerobacterales</taxon>
        <taxon>Thermoanaerobacteraceae</taxon>
        <taxon>Calorimonas</taxon>
    </lineage>
</organism>
<evidence type="ECO:0000256" key="8">
    <source>
        <dbReference type="SAM" id="Phobius"/>
    </source>
</evidence>
<dbReference type="EMBL" id="VTPS01000004">
    <property type="protein sequence ID" value="TZE82810.1"/>
    <property type="molecule type" value="Genomic_DNA"/>
</dbReference>
<proteinExistence type="inferred from homology"/>
<dbReference type="InterPro" id="IPR020846">
    <property type="entry name" value="MFS_dom"/>
</dbReference>
<feature type="transmembrane region" description="Helical" evidence="8">
    <location>
        <begin position="78"/>
        <end position="103"/>
    </location>
</feature>
<gene>
    <name evidence="10" type="ORF">FWJ32_04215</name>
</gene>
<feature type="transmembrane region" description="Helical" evidence="8">
    <location>
        <begin position="267"/>
        <end position="290"/>
    </location>
</feature>
<evidence type="ECO:0000313" key="11">
    <source>
        <dbReference type="Proteomes" id="UP000322976"/>
    </source>
</evidence>
<feature type="transmembrane region" description="Helical" evidence="8">
    <location>
        <begin position="329"/>
        <end position="349"/>
    </location>
</feature>
<evidence type="ECO:0000256" key="4">
    <source>
        <dbReference type="ARBA" id="ARBA00022475"/>
    </source>
</evidence>
<dbReference type="SUPFAM" id="SSF103473">
    <property type="entry name" value="MFS general substrate transporter"/>
    <property type="match status" value="1"/>
</dbReference>
<dbReference type="AlphaFoldDB" id="A0A5D8QDN6"/>
<dbReference type="RefSeq" id="WP_149544724.1">
    <property type="nucleotide sequence ID" value="NZ_VTPS01000004.1"/>
</dbReference>
<reference evidence="10 11" key="1">
    <citation type="submission" date="2019-08" db="EMBL/GenBank/DDBJ databases">
        <title>Calorimonas adulescens gen. nov., sp. nov., an anaerobic thermophilic bacterium from Sakhalin hot spring.</title>
        <authorList>
            <person name="Khomyakova M.A."/>
            <person name="Merkel A.Y."/>
            <person name="Novikov A."/>
            <person name="Bonch-Osmolovskaya E.A."/>
            <person name="Slobodkin A.I."/>
        </authorList>
    </citation>
    <scope>NUCLEOTIDE SEQUENCE [LARGE SCALE GENOMIC DNA]</scope>
    <source>
        <strain evidence="10 11">A05MB</strain>
    </source>
</reference>
<keyword evidence="6 8" id="KW-1133">Transmembrane helix</keyword>
<feature type="domain" description="Major facilitator superfamily (MFS) profile" evidence="9">
    <location>
        <begin position="12"/>
        <end position="466"/>
    </location>
</feature>
<dbReference type="Pfam" id="PF07690">
    <property type="entry name" value="MFS_1"/>
    <property type="match status" value="1"/>
</dbReference>
<comment type="caution">
    <text evidence="10">The sequence shown here is derived from an EMBL/GenBank/DDBJ whole genome shotgun (WGS) entry which is preliminary data.</text>
</comment>
<keyword evidence="7 8" id="KW-0472">Membrane</keyword>